<dbReference type="Proteomes" id="UP000293764">
    <property type="component" value="Unassembled WGS sequence"/>
</dbReference>
<evidence type="ECO:0000259" key="2">
    <source>
        <dbReference type="Pfam" id="PF01458"/>
    </source>
</evidence>
<dbReference type="InterPro" id="IPR037284">
    <property type="entry name" value="SUF_FeS_clus_asmbl_SufBD_sf"/>
</dbReference>
<name>A0A4Q5MY18_9MICO</name>
<evidence type="ECO:0000259" key="3">
    <source>
        <dbReference type="Pfam" id="PF19295"/>
    </source>
</evidence>
<proteinExistence type="inferred from homology"/>
<evidence type="ECO:0000313" key="5">
    <source>
        <dbReference type="Proteomes" id="UP000293764"/>
    </source>
</evidence>
<dbReference type="Pfam" id="PF19295">
    <property type="entry name" value="SufBD_N"/>
    <property type="match status" value="1"/>
</dbReference>
<protein>
    <submittedName>
        <fullName evidence="4">Fe-S cluster assembly protein SufB</fullName>
    </submittedName>
</protein>
<dbReference type="InterPro" id="IPR010231">
    <property type="entry name" value="SUF_FeS_clus_asmbl_SufB"/>
</dbReference>
<dbReference type="EMBL" id="SDWW01000031">
    <property type="protein sequence ID" value="RYV50555.1"/>
    <property type="molecule type" value="Genomic_DNA"/>
</dbReference>
<dbReference type="AlphaFoldDB" id="A0A4Q5MY18"/>
<feature type="domain" description="SUF system FeS cluster assembly SufBD core" evidence="2">
    <location>
        <begin position="218"/>
        <end position="452"/>
    </location>
</feature>
<sequence>MSAPTQSAATAAPMTQDEAIASIGSYTFGWHDSDEAGRLARRGVDEEVVRNISALKDEPEWMLKLRLKSLRLFDKKPMPTFGSDLSGIDFDNIKYFVRSTEKQATSWDDLPDDIKMTYDRLGIPEAEKQRLVGGVAAQYESEVVYHQIREDLQEQGVIFVDTDTGLREYPEIFEQYFGSIIPPGDNKFAALNSAVWSGGSFVYVPPGVHVDIPLQAYFRINTENMGQFERTLIIADEGSYVHYVEGCTAPIYSSDSLHSAVVEIIVKKNARVRYTTIQNWSNNVYNLVTKRATAAEGATMEWVDGNIGSKVTMKYPAIYLMGEHARGETLSIAFAGEGQHQDAGAKMVHAAPHTSSSIVSKSVARGGGRSSYRGLVQILEGAHGSASNVLCDALLVDQISRSDTYPYVDVREDDVSMGHEATVSRVSEDQLFYLMSRGMKETEAMAMIVRGFVEPIARELPMEYALELNRLIELQMEGSVG</sequence>
<evidence type="ECO:0000313" key="4">
    <source>
        <dbReference type="EMBL" id="RYV50555.1"/>
    </source>
</evidence>
<dbReference type="Pfam" id="PF01458">
    <property type="entry name" value="SUFBD_core"/>
    <property type="match status" value="1"/>
</dbReference>
<keyword evidence="5" id="KW-1185">Reference proteome</keyword>
<dbReference type="RefSeq" id="WP_130103120.1">
    <property type="nucleotide sequence ID" value="NZ_SDWW01000031.1"/>
</dbReference>
<reference evidence="4 5" key="1">
    <citation type="submission" date="2019-01" db="EMBL/GenBank/DDBJ databases">
        <title>Novel species of Cellulomonas.</title>
        <authorList>
            <person name="Liu Q."/>
            <person name="Xin Y.-H."/>
        </authorList>
    </citation>
    <scope>NUCLEOTIDE SEQUENCE [LARGE SCALE GENOMIC DNA]</scope>
    <source>
        <strain evidence="4 5">HLT2-17</strain>
    </source>
</reference>
<dbReference type="PANTHER" id="PTHR30508:SF1">
    <property type="entry name" value="UPF0051 PROTEIN ABCI8, CHLOROPLASTIC-RELATED"/>
    <property type="match status" value="1"/>
</dbReference>
<dbReference type="GO" id="GO:0016226">
    <property type="term" value="P:iron-sulfur cluster assembly"/>
    <property type="evidence" value="ECO:0007669"/>
    <property type="project" value="InterPro"/>
</dbReference>
<dbReference type="InterPro" id="IPR000825">
    <property type="entry name" value="SUF_FeS_clus_asmbl_SufBD_core"/>
</dbReference>
<comment type="caution">
    <text evidence="4">The sequence shown here is derived from an EMBL/GenBank/DDBJ whole genome shotgun (WGS) entry which is preliminary data.</text>
</comment>
<gene>
    <name evidence="4" type="primary">sufB</name>
    <name evidence="4" type="ORF">EUA98_13025</name>
</gene>
<comment type="similarity">
    <text evidence="1">Belongs to the iron-sulfur cluster assembly SufBD family.</text>
</comment>
<organism evidence="4 5">
    <name type="scientific">Pengzhenrongella frigida</name>
    <dbReference type="NCBI Taxonomy" id="1259133"/>
    <lineage>
        <taxon>Bacteria</taxon>
        <taxon>Bacillati</taxon>
        <taxon>Actinomycetota</taxon>
        <taxon>Actinomycetes</taxon>
        <taxon>Micrococcales</taxon>
        <taxon>Pengzhenrongella</taxon>
    </lineage>
</organism>
<dbReference type="InterPro" id="IPR055346">
    <property type="entry name" value="Fe-S_cluster_assembly_SufBD"/>
</dbReference>
<dbReference type="SUPFAM" id="SSF101960">
    <property type="entry name" value="Stabilizer of iron transporter SufD"/>
    <property type="match status" value="1"/>
</dbReference>
<accession>A0A4Q5MY18</accession>
<dbReference type="InterPro" id="IPR045595">
    <property type="entry name" value="SufBD_N"/>
</dbReference>
<dbReference type="NCBIfam" id="TIGR01980">
    <property type="entry name" value="sufB"/>
    <property type="match status" value="1"/>
</dbReference>
<dbReference type="OrthoDB" id="9803529at2"/>
<evidence type="ECO:0000256" key="1">
    <source>
        <dbReference type="ARBA" id="ARBA00043967"/>
    </source>
</evidence>
<dbReference type="PANTHER" id="PTHR30508">
    <property type="entry name" value="FES CLUSTER ASSEMBLY PROTEIN SUF"/>
    <property type="match status" value="1"/>
</dbReference>
<feature type="domain" description="SUF system FeS cluster assembly SufBD N-terminal" evidence="3">
    <location>
        <begin position="150"/>
        <end position="215"/>
    </location>
</feature>